<dbReference type="Proteomes" id="UP001162992">
    <property type="component" value="Chromosome 8"/>
</dbReference>
<gene>
    <name evidence="1" type="ORF">O6H91_08G096900</name>
</gene>
<evidence type="ECO:0000313" key="2">
    <source>
        <dbReference type="Proteomes" id="UP001162992"/>
    </source>
</evidence>
<reference evidence="2" key="1">
    <citation type="journal article" date="2024" name="Proc. Natl. Acad. Sci. U.S.A.">
        <title>Extraordinary preservation of gene collinearity over three hundred million years revealed in homosporous lycophytes.</title>
        <authorList>
            <person name="Li C."/>
            <person name="Wickell D."/>
            <person name="Kuo L.Y."/>
            <person name="Chen X."/>
            <person name="Nie B."/>
            <person name="Liao X."/>
            <person name="Peng D."/>
            <person name="Ji J."/>
            <person name="Jenkins J."/>
            <person name="Williams M."/>
            <person name="Shu S."/>
            <person name="Plott C."/>
            <person name="Barry K."/>
            <person name="Rajasekar S."/>
            <person name="Grimwood J."/>
            <person name="Han X."/>
            <person name="Sun S."/>
            <person name="Hou Z."/>
            <person name="He W."/>
            <person name="Dai G."/>
            <person name="Sun C."/>
            <person name="Schmutz J."/>
            <person name="Leebens-Mack J.H."/>
            <person name="Li F.W."/>
            <person name="Wang L."/>
        </authorList>
    </citation>
    <scope>NUCLEOTIDE SEQUENCE [LARGE SCALE GENOMIC DNA]</scope>
    <source>
        <strain evidence="2">cv. PW_Plant_1</strain>
    </source>
</reference>
<keyword evidence="2" id="KW-1185">Reference proteome</keyword>
<sequence>MLQGSLLRSWTCCAQGLNRRLVLRLLSSSHSWLDALLPVKRSRSWCNSHHNACKSGYFSTSADQESLRLRQGISIVQKIQSAVEMEECLSIKGSAVEMFRGLQVLPYHVNEVLKSLTNDKLALKVFQWAKSLPGFKHDNYNYTVMIGILGKSGDIITAKQFFEEMLSECCHADIFAFNNLLKSYASVNRHDEVLALFRKIKTYGCRADRCTFTIVIDSLGKLGRLSEAKVMYRAMQKAGWQPDIYVFNSLIHNFGRWGNVSTAMKCFQIMKKRGLLPSSITYSTLIDMHAKAGNFNDALDLYKEYRTSKMEQDLVVYNSIMHALGKSDRVVEAEWVFSDIQKAGLSPDVYTYCILVSSWGREGNALEAQDRFEKMVKNGVRPNVPVCNALIHAYHKAQMFASVGEVLSSMREKWGLVPTLQTYTYLLSFYTDCNEEHADRIRSLMLKTCHPAHAVVDSILCWKRNGKELQDFAKSAFQKMQAQAHSWTRGFANALVNCLHRRGYMLEAYHVWEAALGSRLYPRGILEQNGNCWNILLLDMEGGTALVALTKTLVLCKKKLGKSYLETPARVVINTGWGKYRSSRISEAIGDMLHYLKSPFQAQFDTGRFMCDGKDFKDWLDQPFLETELALKEQAIL</sequence>
<proteinExistence type="predicted"/>
<accession>A0ACC2D0G4</accession>
<evidence type="ECO:0000313" key="1">
    <source>
        <dbReference type="EMBL" id="KAJ7547659.1"/>
    </source>
</evidence>
<comment type="caution">
    <text evidence="1">The sequence shown here is derived from an EMBL/GenBank/DDBJ whole genome shotgun (WGS) entry which is preliminary data.</text>
</comment>
<name>A0ACC2D0G4_DIPCM</name>
<protein>
    <submittedName>
        <fullName evidence="1">Uncharacterized protein</fullName>
    </submittedName>
</protein>
<organism evidence="1 2">
    <name type="scientific">Diphasiastrum complanatum</name>
    <name type="common">Issler's clubmoss</name>
    <name type="synonym">Lycopodium complanatum</name>
    <dbReference type="NCBI Taxonomy" id="34168"/>
    <lineage>
        <taxon>Eukaryota</taxon>
        <taxon>Viridiplantae</taxon>
        <taxon>Streptophyta</taxon>
        <taxon>Embryophyta</taxon>
        <taxon>Tracheophyta</taxon>
        <taxon>Lycopodiopsida</taxon>
        <taxon>Lycopodiales</taxon>
        <taxon>Lycopodiaceae</taxon>
        <taxon>Lycopodioideae</taxon>
        <taxon>Diphasiastrum</taxon>
    </lineage>
</organism>
<dbReference type="EMBL" id="CM055099">
    <property type="protein sequence ID" value="KAJ7547659.1"/>
    <property type="molecule type" value="Genomic_DNA"/>
</dbReference>